<evidence type="ECO:0000313" key="2">
    <source>
        <dbReference type="Proteomes" id="UP000254235"/>
    </source>
</evidence>
<reference evidence="1 2" key="1">
    <citation type="submission" date="2018-06" db="EMBL/GenBank/DDBJ databases">
        <authorList>
            <consortium name="Pathogen Informatics"/>
            <person name="Doyle S."/>
        </authorList>
    </citation>
    <scope>NUCLEOTIDE SEQUENCE [LARGE SCALE GENOMIC DNA]</scope>
    <source>
        <strain evidence="1 2">NCTC13043</strain>
    </source>
</reference>
<gene>
    <name evidence="1" type="ORF">NCTC13043_02214</name>
</gene>
<accession>A0A379G9L5</accession>
<evidence type="ECO:0000313" key="1">
    <source>
        <dbReference type="EMBL" id="SUC37718.1"/>
    </source>
</evidence>
<organism evidence="1 2">
    <name type="scientific">Prevotella pallens</name>
    <dbReference type="NCBI Taxonomy" id="60133"/>
    <lineage>
        <taxon>Bacteria</taxon>
        <taxon>Pseudomonadati</taxon>
        <taxon>Bacteroidota</taxon>
        <taxon>Bacteroidia</taxon>
        <taxon>Bacteroidales</taxon>
        <taxon>Prevotellaceae</taxon>
        <taxon>Prevotella</taxon>
    </lineage>
</organism>
<name>A0A379G9L5_9BACT</name>
<proteinExistence type="predicted"/>
<protein>
    <submittedName>
        <fullName evidence="1">Uncharacterized protein</fullName>
    </submittedName>
</protein>
<dbReference type="AlphaFoldDB" id="A0A379G9L5"/>
<sequence length="131" mass="15600">MRNEHSARRRGRFTAHAYPHYQIRIFTLLNTCFRFNAHTYPHYQLRVFTLLNTYIHFTEYVHLHYRTRISTLPNTCICIIKYTFPHHRTRISATLFVGEYGYAGTINRTFAAANGWQHATSPLLYYNKLSP</sequence>
<dbReference type="Proteomes" id="UP000254235">
    <property type="component" value="Unassembled WGS sequence"/>
</dbReference>
<dbReference type="EMBL" id="UGTP01000003">
    <property type="protein sequence ID" value="SUC37718.1"/>
    <property type="molecule type" value="Genomic_DNA"/>
</dbReference>